<dbReference type="InterPro" id="IPR051082">
    <property type="entry name" value="Pentapeptide-BTB/POZ_domain"/>
</dbReference>
<protein>
    <submittedName>
        <fullName evidence="2">Pentapeptide repeat-containing protein</fullName>
    </submittedName>
</protein>
<evidence type="ECO:0000256" key="1">
    <source>
        <dbReference type="SAM" id="Phobius"/>
    </source>
</evidence>
<keyword evidence="3" id="KW-1185">Reference proteome</keyword>
<evidence type="ECO:0000313" key="3">
    <source>
        <dbReference type="Proteomes" id="UP001597459"/>
    </source>
</evidence>
<evidence type="ECO:0000313" key="2">
    <source>
        <dbReference type="EMBL" id="MFD2591028.1"/>
    </source>
</evidence>
<dbReference type="EMBL" id="JBHULX010000013">
    <property type="protein sequence ID" value="MFD2591028.1"/>
    <property type="molecule type" value="Genomic_DNA"/>
</dbReference>
<comment type="caution">
    <text evidence="2">The sequence shown here is derived from an EMBL/GenBank/DDBJ whole genome shotgun (WGS) entry which is preliminary data.</text>
</comment>
<dbReference type="PANTHER" id="PTHR14136">
    <property type="entry name" value="BTB_POZ DOMAIN-CONTAINING PROTEIN KCTD9"/>
    <property type="match status" value="1"/>
</dbReference>
<dbReference type="PANTHER" id="PTHR14136:SF25">
    <property type="entry name" value="BTB_POZ DOMAIN-CONTAINING PROTEIN"/>
    <property type="match status" value="1"/>
</dbReference>
<gene>
    <name evidence="2" type="ORF">ACFSTE_09310</name>
</gene>
<accession>A0ABW5N6Y5</accession>
<organism evidence="2 3">
    <name type="scientific">Aquimarina hainanensis</name>
    <dbReference type="NCBI Taxonomy" id="1578017"/>
    <lineage>
        <taxon>Bacteria</taxon>
        <taxon>Pseudomonadati</taxon>
        <taxon>Bacteroidota</taxon>
        <taxon>Flavobacteriia</taxon>
        <taxon>Flavobacteriales</taxon>
        <taxon>Flavobacteriaceae</taxon>
        <taxon>Aquimarina</taxon>
    </lineage>
</organism>
<proteinExistence type="predicted"/>
<sequence>MANKYYSEGEAHEILESLIEAFRHYYQNSDIKSLVDISDNERLSSSFFRRLDRDGKNSNIELEFRISRSTLEPFFNDTESRKFNIQTDTKIQILIDFYNSHIYDPEEKDYRKVIEPETEKEKLKEANNVDEEEPVPEPIKSNQKKKIKIDFVYWIKFVVIGIFILAVGYFIFNGIQNHFNKQTAIEEERNIIENAKEKSSSRSLLLSKLYEDIHQELRDDYKKDGIRNLSESLIGIIVSLSEDFKPYKYIRDDEVKRLSPERGSLFFTIIQSNLDAETLNKIIAKSNFSYSDLSNKDLSGLDLMKNFYGLAGDYNTEAQILVTPVRRITLNHSDFTNAKLNSSFLYGDFSYSNFKNANFNETTFKWSKISHCNFEGNIFKNSNFIYSSINNSNFKDISISKNSKFSRCDLRGAIFDDSTFLGQDAPVFFDNCFFSSTGVFFTYEVNLTYSAIHLINNPFSNEMKNEDFMNNEILIFSVDMFRDKNKDYYRTRIRERFSLFGIQENEVEDFVTKLFEHNGNYSSPKMFSYVIRTNDNTNRSKKSLSGSLKYFNKSIEDVIQNSSKDTFYVKSGLNKLQSEFQNEIYLHNKKHDSLTDGIASFKNCTFKSVSFENCNLEYVNFKDSKFGKETNFRRNKFINCSFFGNNFLDISGYFTLESNSSLDSLTIDKNFPILTYFKNDSILIDSEYKEYLKLKNDGVSLNFTEHHDFFDKKQVVDWIESNKHIFVLDSSNYNNGKILLKKAPKNKSDFNKRKYDSSTKMIPLNENKIYSIKQKS</sequence>
<dbReference type="Pfam" id="PF13576">
    <property type="entry name" value="Pentapeptide_3"/>
    <property type="match status" value="1"/>
</dbReference>
<dbReference type="SUPFAM" id="SSF141571">
    <property type="entry name" value="Pentapeptide repeat-like"/>
    <property type="match status" value="2"/>
</dbReference>
<feature type="transmembrane region" description="Helical" evidence="1">
    <location>
        <begin position="151"/>
        <end position="172"/>
    </location>
</feature>
<dbReference type="RefSeq" id="WP_378253217.1">
    <property type="nucleotide sequence ID" value="NZ_JBHSJV010000001.1"/>
</dbReference>
<keyword evidence="1" id="KW-0812">Transmembrane</keyword>
<dbReference type="Pfam" id="PF00805">
    <property type="entry name" value="Pentapeptide"/>
    <property type="match status" value="1"/>
</dbReference>
<dbReference type="InterPro" id="IPR001646">
    <property type="entry name" value="5peptide_repeat"/>
</dbReference>
<dbReference type="Gene3D" id="2.160.20.80">
    <property type="entry name" value="E3 ubiquitin-protein ligase SopA"/>
    <property type="match status" value="2"/>
</dbReference>
<keyword evidence="1" id="KW-1133">Transmembrane helix</keyword>
<reference evidence="3" key="1">
    <citation type="journal article" date="2019" name="Int. J. Syst. Evol. Microbiol.">
        <title>The Global Catalogue of Microorganisms (GCM) 10K type strain sequencing project: providing services to taxonomists for standard genome sequencing and annotation.</title>
        <authorList>
            <consortium name="The Broad Institute Genomics Platform"/>
            <consortium name="The Broad Institute Genome Sequencing Center for Infectious Disease"/>
            <person name="Wu L."/>
            <person name="Ma J."/>
        </authorList>
    </citation>
    <scope>NUCLEOTIDE SEQUENCE [LARGE SCALE GENOMIC DNA]</scope>
    <source>
        <strain evidence="3">KCTC 42423</strain>
    </source>
</reference>
<name>A0ABW5N6Y5_9FLAO</name>
<keyword evidence="1" id="KW-0472">Membrane</keyword>
<dbReference type="Proteomes" id="UP001597459">
    <property type="component" value="Unassembled WGS sequence"/>
</dbReference>